<protein>
    <submittedName>
        <fullName evidence="2">Uncharacterized protein</fullName>
    </submittedName>
</protein>
<organism evidence="2">
    <name type="scientific">Aeromonas hydrophila</name>
    <dbReference type="NCBI Taxonomy" id="644"/>
    <lineage>
        <taxon>Bacteria</taxon>
        <taxon>Pseudomonadati</taxon>
        <taxon>Pseudomonadota</taxon>
        <taxon>Gammaproteobacteria</taxon>
        <taxon>Aeromonadales</taxon>
        <taxon>Aeromonadaceae</taxon>
        <taxon>Aeromonas</taxon>
    </lineage>
</organism>
<reference evidence="2" key="1">
    <citation type="submission" date="2020-07" db="EMBL/GenBank/DDBJ databases">
        <title>Carbapenem Resistant Aeromonas hydrophila Carrying blacphA7 Isolated from Two Solid Organ Transplant Patients.</title>
        <authorList>
            <person name="Hilt E."/>
            <person name="Fitzwater S.P."/>
            <person name="Ward K."/>
            <person name="De St Maurice A."/>
            <person name="Chandrasekaran S."/>
            <person name="Garner O.B."/>
            <person name="Yang S."/>
        </authorList>
    </citation>
    <scope>NUCLEOTIDE SEQUENCE</scope>
    <source>
        <strain evidence="2">B-1</strain>
    </source>
</reference>
<dbReference type="AlphaFoldDB" id="A0A926IYB7"/>
<dbReference type="EMBL" id="JACLAN010000011">
    <property type="protein sequence ID" value="MBC8674212.1"/>
    <property type="molecule type" value="Genomic_DNA"/>
</dbReference>
<gene>
    <name evidence="2" type="ORF">H2136_18325</name>
</gene>
<proteinExistence type="predicted"/>
<sequence length="47" mass="5111">MNQLVRPDALSSKRQRRSRGDLSTCSCADVRVAIFWGLYAQPGAASA</sequence>
<name>A0A926IYB7_AERHY</name>
<feature type="region of interest" description="Disordered" evidence="1">
    <location>
        <begin position="1"/>
        <end position="22"/>
    </location>
</feature>
<accession>A0A926IYB7</accession>
<evidence type="ECO:0000313" key="2">
    <source>
        <dbReference type="EMBL" id="MBC8674212.1"/>
    </source>
</evidence>
<evidence type="ECO:0000256" key="1">
    <source>
        <dbReference type="SAM" id="MobiDB-lite"/>
    </source>
</evidence>
<comment type="caution">
    <text evidence="2">The sequence shown here is derived from an EMBL/GenBank/DDBJ whole genome shotgun (WGS) entry which is preliminary data.</text>
</comment>